<dbReference type="EMBL" id="BIMR01000066">
    <property type="protein sequence ID" value="GCE76036.1"/>
    <property type="molecule type" value="Genomic_DNA"/>
</dbReference>
<name>A0A402DPL5_9CELL</name>
<dbReference type="RefSeq" id="WP_130780640.1">
    <property type="nucleotide sequence ID" value="NZ_BIMR01000066.1"/>
</dbReference>
<dbReference type="AlphaFoldDB" id="A0A402DPL5"/>
<reference evidence="2 3" key="1">
    <citation type="submission" date="2019-01" db="EMBL/GenBank/DDBJ databases">
        <title>Draft genome sequence of Cellulomonas takizawaensis strain TKZ-21.</title>
        <authorList>
            <person name="Yamamura H."/>
            <person name="Hayashi T."/>
            <person name="Hamada M."/>
            <person name="Serisawa Y."/>
            <person name="Matsuyama K."/>
            <person name="Nakagawa Y."/>
            <person name="Otoguro M."/>
            <person name="Yanagida F."/>
            <person name="Hayakawa M."/>
        </authorList>
    </citation>
    <scope>NUCLEOTIDE SEQUENCE [LARGE SCALE GENOMIC DNA]</scope>
    <source>
        <strain evidence="2 3">NBRC12680</strain>
    </source>
</reference>
<sequence>MRGGATGTADGTFQTGGIALARGYYADVVLPLLHDRWPGLPHAAARLGSGSDVLGLDDAQSRDHDWGLRLTLLVDAEAVDAVDAHLEQHLPPSCAGLPTRFATTWEPVVRQRVEVASAATFVRSRLGVDPTPGLTAADWLALTGQSVLEVTAGPVFADTDGALTRLREALTWYPDAVWRYVVAADWARLAQEAPFVGRTGQRGDDLGSRVVAARLVGVATHLAFTLARRWSPYPKWAGTVLAGLPVGPRLVPALSDVLTATDWRDRQAALAGAIDVLAQAQRDAGLPAPDGPPTEQFYDRPVLGVRNAMAEHLLATVDDPVVRALPPGVGSVEQWVDNVDVLCDADRRVRAARAHATALNSP</sequence>
<evidence type="ECO:0000313" key="3">
    <source>
        <dbReference type="Proteomes" id="UP000289954"/>
    </source>
</evidence>
<evidence type="ECO:0000259" key="1">
    <source>
        <dbReference type="Pfam" id="PF13228"/>
    </source>
</evidence>
<dbReference type="Pfam" id="PF13228">
    <property type="entry name" value="DUF4037"/>
    <property type="match status" value="1"/>
</dbReference>
<feature type="domain" description="DUF4037" evidence="1">
    <location>
        <begin position="139"/>
        <end position="236"/>
    </location>
</feature>
<protein>
    <recommendedName>
        <fullName evidence="1">DUF4037 domain-containing protein</fullName>
    </recommendedName>
</protein>
<gene>
    <name evidence="2" type="ORF">CBZ_10920</name>
</gene>
<dbReference type="Proteomes" id="UP000289954">
    <property type="component" value="Unassembled WGS sequence"/>
</dbReference>
<keyword evidence="3" id="KW-1185">Reference proteome</keyword>
<dbReference type="InterPro" id="IPR025117">
    <property type="entry name" value="DUF4037"/>
</dbReference>
<comment type="caution">
    <text evidence="2">The sequence shown here is derived from an EMBL/GenBank/DDBJ whole genome shotgun (WGS) entry which is preliminary data.</text>
</comment>
<proteinExistence type="predicted"/>
<accession>A0A402DPL5</accession>
<dbReference type="OrthoDB" id="3030at2"/>
<evidence type="ECO:0000313" key="2">
    <source>
        <dbReference type="EMBL" id="GCE76036.1"/>
    </source>
</evidence>
<organism evidence="2 3">
    <name type="scientific">Cellulomonas biazotea</name>
    <dbReference type="NCBI Taxonomy" id="1709"/>
    <lineage>
        <taxon>Bacteria</taxon>
        <taxon>Bacillati</taxon>
        <taxon>Actinomycetota</taxon>
        <taxon>Actinomycetes</taxon>
        <taxon>Micrococcales</taxon>
        <taxon>Cellulomonadaceae</taxon>
        <taxon>Cellulomonas</taxon>
    </lineage>
</organism>